<dbReference type="EMBL" id="BK032595">
    <property type="protein sequence ID" value="DAF50389.1"/>
    <property type="molecule type" value="Genomic_DNA"/>
</dbReference>
<organism evidence="1">
    <name type="scientific">Siphoviridae sp. ctBCr48</name>
    <dbReference type="NCBI Taxonomy" id="2827802"/>
    <lineage>
        <taxon>Viruses</taxon>
        <taxon>Duplodnaviria</taxon>
        <taxon>Heunggongvirae</taxon>
        <taxon>Uroviricota</taxon>
        <taxon>Caudoviricetes</taxon>
    </lineage>
</organism>
<name>A0A8S5SHB0_9CAUD</name>
<proteinExistence type="predicted"/>
<reference evidence="1" key="1">
    <citation type="journal article" date="2021" name="Proc. Natl. Acad. Sci. U.S.A.">
        <title>A Catalog of Tens of Thousands of Viruses from Human Metagenomes Reveals Hidden Associations with Chronic Diseases.</title>
        <authorList>
            <person name="Tisza M.J."/>
            <person name="Buck C.B."/>
        </authorList>
    </citation>
    <scope>NUCLEOTIDE SEQUENCE</scope>
    <source>
        <strain evidence="1">CtBCr48</strain>
    </source>
</reference>
<protein>
    <submittedName>
        <fullName evidence="1">Uncharacterized protein</fullName>
    </submittedName>
</protein>
<accession>A0A8S5SHB0</accession>
<evidence type="ECO:0000313" key="1">
    <source>
        <dbReference type="EMBL" id="DAF50389.1"/>
    </source>
</evidence>
<sequence length="99" mass="11810">MMKFVFFSFNQMDEFWENKYPGLISEKTYISTNDGDEYVLFMIKFDFFDQYQQFMEDVLNMGYNIRISPTYPQDEILSTVGESAPLMYIDDTPVDIEVM</sequence>